<proteinExistence type="inferred from homology"/>
<dbReference type="HOGENOM" id="CLU_004790_4_2_1"/>
<keyword evidence="4 8" id="KW-0812">Transmembrane</keyword>
<feature type="transmembrane region" description="Helical" evidence="10">
    <location>
        <begin position="143"/>
        <end position="164"/>
    </location>
</feature>
<feature type="transmembrane region" description="Helical" evidence="10">
    <location>
        <begin position="406"/>
        <end position="424"/>
    </location>
</feature>
<keyword evidence="3 8" id="KW-0813">Transport</keyword>
<dbReference type="GO" id="GO:0005886">
    <property type="term" value="C:plasma membrane"/>
    <property type="evidence" value="ECO:0007669"/>
    <property type="project" value="EnsemblFungi"/>
</dbReference>
<dbReference type="InterPro" id="IPR000109">
    <property type="entry name" value="POT_fam"/>
</dbReference>
<evidence type="ECO:0000256" key="9">
    <source>
        <dbReference type="SAM" id="MobiDB-lite"/>
    </source>
</evidence>
<dbReference type="OMA" id="QMMGVWF"/>
<dbReference type="GO" id="GO:1904680">
    <property type="term" value="F:peptide transmembrane transporter activity"/>
    <property type="evidence" value="ECO:0007669"/>
    <property type="project" value="EnsemblFungi"/>
</dbReference>
<dbReference type="InterPro" id="IPR036259">
    <property type="entry name" value="MFS_trans_sf"/>
</dbReference>
<feature type="region of interest" description="Disordered" evidence="9">
    <location>
        <begin position="596"/>
        <end position="619"/>
    </location>
</feature>
<dbReference type="FunFam" id="1.20.1250.20:FF:000085">
    <property type="entry name" value="MFS peptide transporter Ptr2"/>
    <property type="match status" value="1"/>
</dbReference>
<keyword evidence="12" id="KW-1185">Reference proteome</keyword>
<reference evidence="11 12" key="1">
    <citation type="journal article" date="2011" name="Proc. Natl. Acad. Sci. U.S.A.">
        <title>Evolutionary erosion of yeast sex chromosomes by mating-type switching accidents.</title>
        <authorList>
            <person name="Gordon J.L."/>
            <person name="Armisen D."/>
            <person name="Proux-Wera E."/>
            <person name="Oheigeartaigh S.S."/>
            <person name="Byrne K.P."/>
            <person name="Wolfe K.H."/>
        </authorList>
    </citation>
    <scope>NUCLEOTIDE SEQUENCE [LARGE SCALE GENOMIC DNA]</scope>
    <source>
        <strain evidence="12">ATCC 10597 / BCRC 20456 / CBS 421 / NBRC 0211 / NRRL Y-12639</strain>
    </source>
</reference>
<evidence type="ECO:0000256" key="8">
    <source>
        <dbReference type="RuleBase" id="RU003755"/>
    </source>
</evidence>
<feature type="compositionally biased region" description="Polar residues" evidence="9">
    <location>
        <begin position="605"/>
        <end position="619"/>
    </location>
</feature>
<feature type="transmembrane region" description="Helical" evidence="10">
    <location>
        <begin position="283"/>
        <end position="302"/>
    </location>
</feature>
<dbReference type="Gene3D" id="1.20.1250.20">
    <property type="entry name" value="MFS general substrate transporter like domains"/>
    <property type="match status" value="1"/>
</dbReference>
<keyword evidence="6 10" id="KW-1133">Transmembrane helix</keyword>
<keyword evidence="5" id="KW-0653">Protein transport</keyword>
<evidence type="ECO:0008006" key="13">
    <source>
        <dbReference type="Google" id="ProtNLM"/>
    </source>
</evidence>
<gene>
    <name evidence="11" type="primary">NDAI0E05020</name>
    <name evidence="11" type="ordered locus">NDAI_0E05020</name>
</gene>
<dbReference type="GeneID" id="11499068"/>
<feature type="transmembrane region" description="Helical" evidence="10">
    <location>
        <begin position="514"/>
        <end position="536"/>
    </location>
</feature>
<dbReference type="PROSITE" id="PS01023">
    <property type="entry name" value="PTR2_2"/>
    <property type="match status" value="1"/>
</dbReference>
<evidence type="ECO:0000313" key="11">
    <source>
        <dbReference type="EMBL" id="CCD25319.1"/>
    </source>
</evidence>
<evidence type="ECO:0000256" key="3">
    <source>
        <dbReference type="ARBA" id="ARBA00022448"/>
    </source>
</evidence>
<protein>
    <recommendedName>
        <fullName evidence="13">Peptide transporter PTR2</fullName>
    </recommendedName>
</protein>
<dbReference type="GO" id="GO:0071916">
    <property type="term" value="F:dipeptide transmembrane transporter activity"/>
    <property type="evidence" value="ECO:0007669"/>
    <property type="project" value="EnsemblFungi"/>
</dbReference>
<feature type="transmembrane region" description="Helical" evidence="10">
    <location>
        <begin position="542"/>
        <end position="564"/>
    </location>
</feature>
<keyword evidence="7 10" id="KW-0472">Membrane</keyword>
<dbReference type="CDD" id="cd17350">
    <property type="entry name" value="MFS_PTR2"/>
    <property type="match status" value="1"/>
</dbReference>
<evidence type="ECO:0000256" key="5">
    <source>
        <dbReference type="ARBA" id="ARBA00022856"/>
    </source>
</evidence>
<dbReference type="eggNOG" id="KOG1237">
    <property type="taxonomic scope" value="Eukaryota"/>
</dbReference>
<comment type="similarity">
    <text evidence="2 8">Belongs to the major facilitator superfamily. Proton-dependent oligopeptide transporter (POT/PTR) (TC 2.A.17) family.</text>
</comment>
<dbReference type="Proteomes" id="UP000000689">
    <property type="component" value="Chromosome 5"/>
</dbReference>
<feature type="transmembrane region" description="Helical" evidence="10">
    <location>
        <begin position="176"/>
        <end position="193"/>
    </location>
</feature>
<evidence type="ECO:0000256" key="10">
    <source>
        <dbReference type="SAM" id="Phobius"/>
    </source>
</evidence>
<feature type="compositionally biased region" description="Polar residues" evidence="9">
    <location>
        <begin position="50"/>
        <end position="60"/>
    </location>
</feature>
<dbReference type="OrthoDB" id="8904098at2759"/>
<evidence type="ECO:0000256" key="2">
    <source>
        <dbReference type="ARBA" id="ARBA00005982"/>
    </source>
</evidence>
<feature type="transmembrane region" description="Helical" evidence="10">
    <location>
        <begin position="244"/>
        <end position="263"/>
    </location>
</feature>
<organism evidence="11 12">
    <name type="scientific">Naumovozyma dairenensis (strain ATCC 10597 / BCRC 20456 / CBS 421 / NBRC 0211 / NRRL Y-12639)</name>
    <name type="common">Saccharomyces dairenensis</name>
    <dbReference type="NCBI Taxonomy" id="1071378"/>
    <lineage>
        <taxon>Eukaryota</taxon>
        <taxon>Fungi</taxon>
        <taxon>Dikarya</taxon>
        <taxon>Ascomycota</taxon>
        <taxon>Saccharomycotina</taxon>
        <taxon>Saccharomycetes</taxon>
        <taxon>Saccharomycetales</taxon>
        <taxon>Saccharomycetaceae</taxon>
        <taxon>Naumovozyma</taxon>
    </lineage>
</organism>
<feature type="transmembrane region" description="Helical" evidence="10">
    <location>
        <begin position="478"/>
        <end position="502"/>
    </location>
</feature>
<evidence type="ECO:0000313" key="12">
    <source>
        <dbReference type="Proteomes" id="UP000000689"/>
    </source>
</evidence>
<dbReference type="InterPro" id="IPR018456">
    <property type="entry name" value="PTR2_symporter_CS"/>
</dbReference>
<dbReference type="PANTHER" id="PTHR11654">
    <property type="entry name" value="OLIGOPEPTIDE TRANSPORTER-RELATED"/>
    <property type="match status" value="1"/>
</dbReference>
<feature type="transmembrane region" description="Helical" evidence="10">
    <location>
        <begin position="199"/>
        <end position="224"/>
    </location>
</feature>
<evidence type="ECO:0000256" key="6">
    <source>
        <dbReference type="ARBA" id="ARBA00022989"/>
    </source>
</evidence>
<dbReference type="AlphaFoldDB" id="G0WAP6"/>
<feature type="compositionally biased region" description="Acidic residues" evidence="9">
    <location>
        <begin position="61"/>
        <end position="77"/>
    </location>
</feature>
<feature type="region of interest" description="Disordered" evidence="9">
    <location>
        <begin position="29"/>
        <end position="77"/>
    </location>
</feature>
<feature type="transmembrane region" description="Helical" evidence="10">
    <location>
        <begin position="367"/>
        <end position="386"/>
    </location>
</feature>
<dbReference type="SUPFAM" id="SSF103473">
    <property type="entry name" value="MFS general substrate transporter"/>
    <property type="match status" value="1"/>
</dbReference>
<keyword evidence="5" id="KW-0571">Peptide transport</keyword>
<dbReference type="EMBL" id="HE580271">
    <property type="protein sequence ID" value="CCD25319.1"/>
    <property type="molecule type" value="Genomic_DNA"/>
</dbReference>
<name>G0WAP6_NAUDC</name>
<feature type="transmembrane region" description="Helical" evidence="10">
    <location>
        <begin position="436"/>
        <end position="458"/>
    </location>
</feature>
<comment type="subcellular location">
    <subcellularLocation>
        <location evidence="1 8">Membrane</location>
        <topology evidence="1 8">Multi-pass membrane protein</topology>
    </subcellularLocation>
</comment>
<dbReference type="KEGG" id="ndi:NDAI_0E05020"/>
<evidence type="ECO:0000256" key="1">
    <source>
        <dbReference type="ARBA" id="ARBA00004141"/>
    </source>
</evidence>
<dbReference type="Pfam" id="PF00854">
    <property type="entry name" value="PTR2"/>
    <property type="match status" value="1"/>
</dbReference>
<evidence type="ECO:0000256" key="7">
    <source>
        <dbReference type="ARBA" id="ARBA00023136"/>
    </source>
</evidence>
<dbReference type="STRING" id="1071378.G0WAP6"/>
<accession>G0WAP6</accession>
<evidence type="ECO:0000256" key="4">
    <source>
        <dbReference type="ARBA" id="ARBA00022692"/>
    </source>
</evidence>
<dbReference type="RefSeq" id="XP_003670562.1">
    <property type="nucleotide sequence ID" value="XM_003670514.1"/>
</dbReference>
<sequence length="619" mass="69685">MTRDVQSINTPEIRDIVLKDEKIEEITTTKKETNATTSSTEEKLHDVETYNLSNSANDSTNDFDDDEMEEGYEEPTDEELNTLKRVGGKIPLRCWLIGVVELAERFSYYGLSAPFQNYMQNGPNDSPKGVLMLNSSGATGLSYFFQFWCYVTPVFGGFVADTYWGKYNSISVGTGFYIVGIFILFITAIPSIASQNASLGGFIVSIILIGIGTGFIKANLSVLIADQLPKRKPRVKILKSGERVIEDPNITLQNVFMVFYLMINIGSMSVMATTELESHKGFWAAYLLPFCFFWIAVVILVFGRKYYVKEKMGDNVVQKSFKVCWIVAKNKLDYNAAKPSYHPERNYPWNDRFVDEMKRTIAACKVFVFYPIYWVQYGSMISTFVTQGSTMELHGIPNDFLQVFDSIALIIFIPIFENFVYPFIRRFTPIRPITKITIGFFVGGCAMTWAAVLQHFIYNTGPCYDHPLSCDTPNKIHVAWQIPAYVLIAFSEIFASITGLEYAYSKAPPSMKSFVMSIFLLTNAFGSILGIALSSVTVDPKFVWLFGGLAVSCGVTGILFWLCFRGLNATEEEMNAMDYDAEIDEQSKRHLSSGADDLEILPGPDNNNWRTSSLSHSDM</sequence>
<dbReference type="GO" id="GO:0042937">
    <property type="term" value="F:tripeptide transmembrane transporter activity"/>
    <property type="evidence" value="ECO:0007669"/>
    <property type="project" value="EnsemblFungi"/>
</dbReference>